<dbReference type="Proteomes" id="UP001549366">
    <property type="component" value="Unassembled WGS sequence"/>
</dbReference>
<comment type="caution">
    <text evidence="1">The sequence shown here is derived from an EMBL/GenBank/DDBJ whole genome shotgun (WGS) entry which is preliminary data.</text>
</comment>
<dbReference type="EMBL" id="JBEWTB010000002">
    <property type="protein sequence ID" value="MET4756629.1"/>
    <property type="molecule type" value="Genomic_DNA"/>
</dbReference>
<accession>A0ABV2SHQ6</accession>
<reference evidence="1 2" key="1">
    <citation type="submission" date="2024-06" db="EMBL/GenBank/DDBJ databases">
        <title>Genomic Encyclopedia of Type Strains, Phase V (KMG-V): Genome sequencing to study the core and pangenomes of soil and plant-associated prokaryotes.</title>
        <authorList>
            <person name="Whitman W."/>
        </authorList>
    </citation>
    <scope>NUCLEOTIDE SEQUENCE [LARGE SCALE GENOMIC DNA]</scope>
    <source>
        <strain evidence="1 2">NE40</strain>
    </source>
</reference>
<keyword evidence="2" id="KW-1185">Reference proteome</keyword>
<gene>
    <name evidence="1" type="ORF">V5J35_001821</name>
</gene>
<evidence type="ECO:0000313" key="1">
    <source>
        <dbReference type="EMBL" id="MET4756629.1"/>
    </source>
</evidence>
<proteinExistence type="predicted"/>
<evidence type="ECO:0000313" key="2">
    <source>
        <dbReference type="Proteomes" id="UP001549366"/>
    </source>
</evidence>
<sequence length="458" mass="50620">MRWSLMIFLVCWTGVSMAGKGEQKAMPKQLKIVFESLGYKAVKCEQLEGATSCLPLSIAYSLQLYDAEHDAAVMTSAMNQLSTQRAVVSRFNGIDRQLRDSPHTQAAAVSYFLAERLIAALNSPPELSALLQSLQRISEIGHHSVVQTAINTLRTISQNAGPAELSLRVNELIDDVRRDLNQFGSLETAVLLSMATNVPIFVVDASNGSEINLATITNSEGQLTFSFDNMNVEQEHERLHSLIQTGLSSEALHFVVSPRYGLLPLQNQNVLPREQPVLVEGTIRKPAAYSSNECSATCFDVGLNGFRKMGTSDGKSAKSRHSPKLKNGIPKEFIKDKWERYSHRSWQQESAAKPGLITFHNVAVLVMASVFSGYLYKNEKARDYLYQSVCGADDIGQCGQYYLHRAEDAGLYITHHAVNASRTVSAAVYDRVCGNLTLRECLQYYRGSDVTGGVKKEI</sequence>
<dbReference type="RefSeq" id="WP_354010956.1">
    <property type="nucleotide sequence ID" value="NZ_JBEWTA010000001.1"/>
</dbReference>
<organism evidence="1 2">
    <name type="scientific">Endozoicomonas lisbonensis</name>
    <dbReference type="NCBI Taxonomy" id="3120522"/>
    <lineage>
        <taxon>Bacteria</taxon>
        <taxon>Pseudomonadati</taxon>
        <taxon>Pseudomonadota</taxon>
        <taxon>Gammaproteobacteria</taxon>
        <taxon>Oceanospirillales</taxon>
        <taxon>Endozoicomonadaceae</taxon>
        <taxon>Endozoicomonas</taxon>
    </lineage>
</organism>
<protein>
    <submittedName>
        <fullName evidence="1">Uncharacterized protein</fullName>
    </submittedName>
</protein>
<name>A0ABV2SHQ6_9GAMM</name>